<accession>A0ABU5C431</accession>
<evidence type="ECO:0008006" key="3">
    <source>
        <dbReference type="Google" id="ProtNLM"/>
    </source>
</evidence>
<protein>
    <recommendedName>
        <fullName evidence="3">FR47-like protein</fullName>
    </recommendedName>
</protein>
<comment type="caution">
    <text evidence="1">The sequence shown here is derived from an EMBL/GenBank/DDBJ whole genome shotgun (WGS) entry which is preliminary data.</text>
</comment>
<dbReference type="Proteomes" id="UP001281447">
    <property type="component" value="Unassembled WGS sequence"/>
</dbReference>
<evidence type="ECO:0000313" key="2">
    <source>
        <dbReference type="Proteomes" id="UP001281447"/>
    </source>
</evidence>
<dbReference type="EMBL" id="JAWDIP010000003">
    <property type="protein sequence ID" value="MDY0393979.1"/>
    <property type="molecule type" value="Genomic_DNA"/>
</dbReference>
<keyword evidence="2" id="KW-1185">Reference proteome</keyword>
<gene>
    <name evidence="1" type="ORF">RWE15_05220</name>
</gene>
<name>A0ABU5C431_9BACI</name>
<sequence>MSRELLKDYAFCVLYTDMMNPTSNKIYREIGYEKIADSVHLGFDKSE</sequence>
<evidence type="ECO:0000313" key="1">
    <source>
        <dbReference type="EMBL" id="MDY0393979.1"/>
    </source>
</evidence>
<proteinExistence type="predicted"/>
<organism evidence="1 2">
    <name type="scientific">Tigheibacillus halophilus</name>
    <dbReference type="NCBI Taxonomy" id="361280"/>
    <lineage>
        <taxon>Bacteria</taxon>
        <taxon>Bacillati</taxon>
        <taxon>Bacillota</taxon>
        <taxon>Bacilli</taxon>
        <taxon>Bacillales</taxon>
        <taxon>Bacillaceae</taxon>
        <taxon>Tigheibacillus</taxon>
    </lineage>
</organism>
<reference evidence="1 2" key="1">
    <citation type="submission" date="2023-10" db="EMBL/GenBank/DDBJ databases">
        <title>Virgibacillus halophilus 5B73C genome.</title>
        <authorList>
            <person name="Miliotis G."/>
            <person name="Sengupta P."/>
            <person name="Hameed A."/>
            <person name="Chuvochina M."/>
            <person name="Mcdonagh F."/>
            <person name="Simpson A.C."/>
            <person name="Singh N.K."/>
            <person name="Rekha P.D."/>
            <person name="Raman K."/>
            <person name="Hugenholtz P."/>
            <person name="Venkateswaran K."/>
        </authorList>
    </citation>
    <scope>NUCLEOTIDE SEQUENCE [LARGE SCALE GENOMIC DNA]</scope>
    <source>
        <strain evidence="1 2">5B73C</strain>
    </source>
</reference>